<dbReference type="GO" id="GO:0005737">
    <property type="term" value="C:cytoplasm"/>
    <property type="evidence" value="ECO:0007669"/>
    <property type="project" value="TreeGrafter"/>
</dbReference>
<name>A0A7K9KUC9_9PASS</name>
<feature type="non-terminal residue" evidence="6">
    <location>
        <position position="131"/>
    </location>
</feature>
<keyword evidence="7" id="KW-1185">Reference proteome</keyword>
<evidence type="ECO:0000256" key="1">
    <source>
        <dbReference type="ARBA" id="ARBA00007824"/>
    </source>
</evidence>
<evidence type="ECO:0000256" key="3">
    <source>
        <dbReference type="ARBA" id="ARBA00022801"/>
    </source>
</evidence>
<keyword evidence="2" id="KW-0808">Transferase</keyword>
<evidence type="ECO:0000313" key="7">
    <source>
        <dbReference type="Proteomes" id="UP000583164"/>
    </source>
</evidence>
<dbReference type="Pfam" id="PF04970">
    <property type="entry name" value="LRAT"/>
    <property type="match status" value="1"/>
</dbReference>
<reference evidence="6 7" key="1">
    <citation type="submission" date="2019-09" db="EMBL/GenBank/DDBJ databases">
        <title>Bird 10,000 Genomes (B10K) Project - Family phase.</title>
        <authorList>
            <person name="Zhang G."/>
        </authorList>
    </citation>
    <scope>NUCLEOTIDE SEQUENCE [LARGE SCALE GENOMIC DNA]</scope>
    <source>
        <strain evidence="6">B10K-DU-001-29</strain>
        <tissue evidence="6">Muscle</tissue>
    </source>
</reference>
<keyword evidence="4" id="KW-0443">Lipid metabolism</keyword>
<dbReference type="GO" id="GO:0016410">
    <property type="term" value="F:N-acyltransferase activity"/>
    <property type="evidence" value="ECO:0007669"/>
    <property type="project" value="TreeGrafter"/>
</dbReference>
<dbReference type="GO" id="GO:0004623">
    <property type="term" value="F:phospholipase A2 activity"/>
    <property type="evidence" value="ECO:0007669"/>
    <property type="project" value="TreeGrafter"/>
</dbReference>
<dbReference type="Proteomes" id="UP000583164">
    <property type="component" value="Unassembled WGS sequence"/>
</dbReference>
<protein>
    <submittedName>
        <fullName evidence="6">HRSL1 enzyme</fullName>
    </submittedName>
</protein>
<comment type="caution">
    <text evidence="6">The sequence shown here is derived from an EMBL/GenBank/DDBJ whole genome shotgun (WGS) entry which is preliminary data.</text>
</comment>
<evidence type="ECO:0000313" key="6">
    <source>
        <dbReference type="EMBL" id="NXH54197.1"/>
    </source>
</evidence>
<evidence type="ECO:0000256" key="2">
    <source>
        <dbReference type="ARBA" id="ARBA00022679"/>
    </source>
</evidence>
<feature type="non-terminal residue" evidence="6">
    <location>
        <position position="1"/>
    </location>
</feature>
<dbReference type="GO" id="GO:0070292">
    <property type="term" value="P:N-acylphosphatidylethanolamine metabolic process"/>
    <property type="evidence" value="ECO:0007669"/>
    <property type="project" value="TreeGrafter"/>
</dbReference>
<accession>A0A7K9KUC9</accession>
<dbReference type="InterPro" id="IPR007053">
    <property type="entry name" value="LRAT_dom"/>
</dbReference>
<keyword evidence="3" id="KW-0378">Hydrolase</keyword>
<feature type="domain" description="LRAT" evidence="5">
    <location>
        <begin position="6"/>
        <end position="122"/>
    </location>
</feature>
<organism evidence="6 7">
    <name type="scientific">Rhabdornis inornatus</name>
    <dbReference type="NCBI Taxonomy" id="237438"/>
    <lineage>
        <taxon>Eukaryota</taxon>
        <taxon>Metazoa</taxon>
        <taxon>Chordata</taxon>
        <taxon>Craniata</taxon>
        <taxon>Vertebrata</taxon>
        <taxon>Euteleostomi</taxon>
        <taxon>Archelosauria</taxon>
        <taxon>Archosauria</taxon>
        <taxon>Dinosauria</taxon>
        <taxon>Saurischia</taxon>
        <taxon>Theropoda</taxon>
        <taxon>Coelurosauria</taxon>
        <taxon>Aves</taxon>
        <taxon>Neognathae</taxon>
        <taxon>Neoaves</taxon>
        <taxon>Telluraves</taxon>
        <taxon>Australaves</taxon>
        <taxon>Passeriformes</taxon>
        <taxon>Rhabdornithidae</taxon>
        <taxon>Rhabdornis</taxon>
    </lineage>
</organism>
<dbReference type="AlphaFoldDB" id="A0A7K9KUC9"/>
<dbReference type="GO" id="GO:0008970">
    <property type="term" value="F:phospholipase A1 activity"/>
    <property type="evidence" value="ECO:0007669"/>
    <property type="project" value="TreeGrafter"/>
</dbReference>
<dbReference type="PANTHER" id="PTHR13943:SF37">
    <property type="entry name" value="PHOSPHOLIPASE A AND ACYLTRANSFERASE 1"/>
    <property type="match status" value="1"/>
</dbReference>
<dbReference type="PANTHER" id="PTHR13943">
    <property type="entry name" value="HRAS-LIKE SUPPRESSOR - RELATED"/>
    <property type="match status" value="1"/>
</dbReference>
<gene>
    <name evidence="6" type="primary">Hrasls_1</name>
    <name evidence="6" type="ORF">RHAINO_R10860</name>
</gene>
<dbReference type="OrthoDB" id="421951at2759"/>
<evidence type="ECO:0000259" key="5">
    <source>
        <dbReference type="PROSITE" id="PS51934"/>
    </source>
</evidence>
<sequence length="131" mass="14788">PKPGDMIEIKRPGFQHWALYVGDGYVIHVTPVDENSPAMSACSVSLLTRKAKVKKELLKKAVGNNAWAVNNKHDQYHNPFPAEEIIRRAEHQIDMVVLYHLFYKNCEHFATELRYGEGISEQVSATGEPLG</sequence>
<comment type="similarity">
    <text evidence="1">Belongs to the H-rev107 family.</text>
</comment>
<dbReference type="InterPro" id="IPR051496">
    <property type="entry name" value="H-rev107_PLA/AT"/>
</dbReference>
<proteinExistence type="inferred from homology"/>
<evidence type="ECO:0000256" key="4">
    <source>
        <dbReference type="ARBA" id="ARBA00023098"/>
    </source>
</evidence>
<dbReference type="PROSITE" id="PS51934">
    <property type="entry name" value="LRAT"/>
    <property type="match status" value="1"/>
</dbReference>
<dbReference type="EMBL" id="VWZS01002372">
    <property type="protein sequence ID" value="NXH54197.1"/>
    <property type="molecule type" value="Genomic_DNA"/>
</dbReference>
<dbReference type="Gene3D" id="3.90.1720.10">
    <property type="entry name" value="endopeptidase domain like (from Nostoc punctiforme)"/>
    <property type="match status" value="1"/>
</dbReference>